<gene>
    <name evidence="5" type="ORF">Q5H92_16115</name>
</gene>
<feature type="region of interest" description="Disordered" evidence="4">
    <location>
        <begin position="26"/>
        <end position="53"/>
    </location>
</feature>
<comment type="function">
    <text evidence="1">May be involved in the biogenesis of curli organelles.</text>
</comment>
<organism evidence="5 6">
    <name type="scientific">Hymenobacter mellowenesis</name>
    <dbReference type="NCBI Taxonomy" id="3063995"/>
    <lineage>
        <taxon>Bacteria</taxon>
        <taxon>Pseudomonadati</taxon>
        <taxon>Bacteroidota</taxon>
        <taxon>Cytophagia</taxon>
        <taxon>Cytophagales</taxon>
        <taxon>Hymenobacteraceae</taxon>
        <taxon>Hymenobacter</taxon>
    </lineage>
</organism>
<sequence>MICIDFSQHWPRLVLALGMVVAGQHAGAQPNRRLPEKKTTSPSPAPAPSNQLSALKTEEALRMLLRADSVASQRQRAKLGPESSGLVIDQTITKIGHDFYDQFYSRWEAPAGIGDFTIAVGEKPARGNNAIITLTVNDEQLLEFPLQGKEEMISDASQQAIEIAANSLQQAFNLSQQLERGNKQALETY</sequence>
<comment type="caution">
    <text evidence="5">The sequence shown here is derived from an EMBL/GenBank/DDBJ whole genome shotgun (WGS) entry which is preliminary data.</text>
</comment>
<dbReference type="Pfam" id="PF10627">
    <property type="entry name" value="CsgE"/>
    <property type="match status" value="1"/>
</dbReference>
<evidence type="ECO:0000256" key="3">
    <source>
        <dbReference type="ARBA" id="ARBA00022729"/>
    </source>
</evidence>
<name>A0ABT9ADH9_9BACT</name>
<reference evidence="5" key="1">
    <citation type="submission" date="2023-07" db="EMBL/GenBank/DDBJ databases">
        <authorList>
            <person name="Kim M.K."/>
        </authorList>
    </citation>
    <scope>NUCLEOTIDE SEQUENCE</scope>
    <source>
        <strain evidence="5">M29</strain>
    </source>
</reference>
<dbReference type="Proteomes" id="UP001167796">
    <property type="component" value="Unassembled WGS sequence"/>
</dbReference>
<evidence type="ECO:0000313" key="5">
    <source>
        <dbReference type="EMBL" id="MDO7847891.1"/>
    </source>
</evidence>
<keyword evidence="3" id="KW-0732">Signal</keyword>
<dbReference type="RefSeq" id="WP_305012574.1">
    <property type="nucleotide sequence ID" value="NZ_JAUQSX010000008.1"/>
</dbReference>
<evidence type="ECO:0000256" key="4">
    <source>
        <dbReference type="SAM" id="MobiDB-lite"/>
    </source>
</evidence>
<dbReference type="InterPro" id="IPR018900">
    <property type="entry name" value="Curli_CsgE"/>
</dbReference>
<evidence type="ECO:0000256" key="2">
    <source>
        <dbReference type="ARBA" id="ARBA00014024"/>
    </source>
</evidence>
<dbReference type="EMBL" id="JAUQSX010000008">
    <property type="protein sequence ID" value="MDO7847891.1"/>
    <property type="molecule type" value="Genomic_DNA"/>
</dbReference>
<accession>A0ABT9ADH9</accession>
<proteinExistence type="predicted"/>
<evidence type="ECO:0000256" key="1">
    <source>
        <dbReference type="ARBA" id="ARBA00003989"/>
    </source>
</evidence>
<keyword evidence="6" id="KW-1185">Reference proteome</keyword>
<protein>
    <recommendedName>
        <fullName evidence="2">Curli production assembly/transport component CsgE</fullName>
    </recommendedName>
</protein>
<evidence type="ECO:0000313" key="6">
    <source>
        <dbReference type="Proteomes" id="UP001167796"/>
    </source>
</evidence>